<evidence type="ECO:0000313" key="1">
    <source>
        <dbReference type="EMBL" id="GAV09295.1"/>
    </source>
</evidence>
<evidence type="ECO:0000313" key="2">
    <source>
        <dbReference type="Proteomes" id="UP000186922"/>
    </source>
</evidence>
<sequence length="61" mass="6992">MIASSPQVCLRYTPLKDVPYMAYRNLRPAPTDTTEESLADVRSSLKLARIDFSRVEYRDLA</sequence>
<dbReference type="AlphaFoldDB" id="A0A1D1W7E4"/>
<accession>A0A1D1W7E4</accession>
<name>A0A1D1W7E4_RAMVA</name>
<comment type="caution">
    <text evidence="1">The sequence shown here is derived from an EMBL/GenBank/DDBJ whole genome shotgun (WGS) entry which is preliminary data.</text>
</comment>
<gene>
    <name evidence="1" type="primary">RvY_18862-1</name>
    <name evidence="1" type="synonym">RvY_18862.1</name>
    <name evidence="1" type="ORF">RvY_18862</name>
</gene>
<proteinExistence type="predicted"/>
<keyword evidence="2" id="KW-1185">Reference proteome</keyword>
<protein>
    <submittedName>
        <fullName evidence="1">Uncharacterized protein</fullName>
    </submittedName>
</protein>
<dbReference type="EMBL" id="BDGG01000021">
    <property type="protein sequence ID" value="GAV09295.1"/>
    <property type="molecule type" value="Genomic_DNA"/>
</dbReference>
<organism evidence="1 2">
    <name type="scientific">Ramazzottius varieornatus</name>
    <name type="common">Water bear</name>
    <name type="synonym">Tardigrade</name>
    <dbReference type="NCBI Taxonomy" id="947166"/>
    <lineage>
        <taxon>Eukaryota</taxon>
        <taxon>Metazoa</taxon>
        <taxon>Ecdysozoa</taxon>
        <taxon>Tardigrada</taxon>
        <taxon>Eutardigrada</taxon>
        <taxon>Parachela</taxon>
        <taxon>Hypsibioidea</taxon>
        <taxon>Ramazzottiidae</taxon>
        <taxon>Ramazzottius</taxon>
    </lineage>
</organism>
<reference evidence="1 2" key="1">
    <citation type="journal article" date="2016" name="Nat. Commun.">
        <title>Extremotolerant tardigrade genome and improved radiotolerance of human cultured cells by tardigrade-unique protein.</title>
        <authorList>
            <person name="Hashimoto T."/>
            <person name="Horikawa D.D."/>
            <person name="Saito Y."/>
            <person name="Kuwahara H."/>
            <person name="Kozuka-Hata H."/>
            <person name="Shin-I T."/>
            <person name="Minakuchi Y."/>
            <person name="Ohishi K."/>
            <person name="Motoyama A."/>
            <person name="Aizu T."/>
            <person name="Enomoto A."/>
            <person name="Kondo K."/>
            <person name="Tanaka S."/>
            <person name="Hara Y."/>
            <person name="Koshikawa S."/>
            <person name="Sagara H."/>
            <person name="Miura T."/>
            <person name="Yokobori S."/>
            <person name="Miyagawa K."/>
            <person name="Suzuki Y."/>
            <person name="Kubo T."/>
            <person name="Oyama M."/>
            <person name="Kohara Y."/>
            <person name="Fujiyama A."/>
            <person name="Arakawa K."/>
            <person name="Katayama T."/>
            <person name="Toyoda A."/>
            <person name="Kunieda T."/>
        </authorList>
    </citation>
    <scope>NUCLEOTIDE SEQUENCE [LARGE SCALE GENOMIC DNA]</scope>
    <source>
        <strain evidence="1 2">YOKOZUNA-1</strain>
    </source>
</reference>
<dbReference type="Proteomes" id="UP000186922">
    <property type="component" value="Unassembled WGS sequence"/>
</dbReference>